<dbReference type="OrthoDB" id="5919900at2759"/>
<dbReference type="AlphaFoldDB" id="A0A0V1GM96"/>
<reference evidence="1 2" key="1">
    <citation type="submission" date="2015-01" db="EMBL/GenBank/DDBJ databases">
        <title>Evolution of Trichinella species and genotypes.</title>
        <authorList>
            <person name="Korhonen P.K."/>
            <person name="Edoardo P."/>
            <person name="Giuseppe L.R."/>
            <person name="Gasser R.B."/>
        </authorList>
    </citation>
    <scope>NUCLEOTIDE SEQUENCE [LARGE SCALE GENOMIC DNA]</scope>
    <source>
        <strain evidence="1">ISS1029</strain>
    </source>
</reference>
<proteinExistence type="predicted"/>
<evidence type="ECO:0000313" key="1">
    <source>
        <dbReference type="EMBL" id="KRY99177.1"/>
    </source>
</evidence>
<evidence type="ECO:0000313" key="2">
    <source>
        <dbReference type="Proteomes" id="UP000055024"/>
    </source>
</evidence>
<organism evidence="1 2">
    <name type="scientific">Trichinella zimbabwensis</name>
    <dbReference type="NCBI Taxonomy" id="268475"/>
    <lineage>
        <taxon>Eukaryota</taxon>
        <taxon>Metazoa</taxon>
        <taxon>Ecdysozoa</taxon>
        <taxon>Nematoda</taxon>
        <taxon>Enoplea</taxon>
        <taxon>Dorylaimia</taxon>
        <taxon>Trichinellida</taxon>
        <taxon>Trichinellidae</taxon>
        <taxon>Trichinella</taxon>
    </lineage>
</organism>
<dbReference type="EMBL" id="JYDP01000962">
    <property type="protein sequence ID" value="KRY99177.1"/>
    <property type="molecule type" value="Genomic_DNA"/>
</dbReference>
<protein>
    <submittedName>
        <fullName evidence="1">Uncharacterized protein</fullName>
    </submittedName>
</protein>
<keyword evidence="2" id="KW-1185">Reference proteome</keyword>
<accession>A0A0V1GM96</accession>
<feature type="non-terminal residue" evidence="1">
    <location>
        <position position="73"/>
    </location>
</feature>
<dbReference type="Proteomes" id="UP000055024">
    <property type="component" value="Unassembled WGS sequence"/>
</dbReference>
<feature type="non-terminal residue" evidence="1">
    <location>
        <position position="1"/>
    </location>
</feature>
<sequence>LCYDGPFWDDARLHHGDVTGVIELECRRSTVGGSCWCARDPDFPLLFANLSPERIKRSPQISALIFHFVLAKR</sequence>
<comment type="caution">
    <text evidence="1">The sequence shown here is derived from an EMBL/GenBank/DDBJ whole genome shotgun (WGS) entry which is preliminary data.</text>
</comment>
<gene>
    <name evidence="1" type="ORF">T11_11776</name>
</gene>
<name>A0A0V1GM96_9BILA</name>